<dbReference type="InterPro" id="IPR001932">
    <property type="entry name" value="PPM-type_phosphatase-like_dom"/>
</dbReference>
<dbReference type="InterPro" id="IPR015655">
    <property type="entry name" value="PP2C"/>
</dbReference>
<reference evidence="3 4" key="1">
    <citation type="submission" date="2016-10" db="EMBL/GenBank/DDBJ databases">
        <authorList>
            <person name="de Groot N.N."/>
        </authorList>
    </citation>
    <scope>NUCLEOTIDE SEQUENCE [LARGE SCALE GENOMIC DNA]</scope>
    <source>
        <strain evidence="3 4">MP1X4</strain>
    </source>
</reference>
<organism evidence="3 4">
    <name type="scientific">Mucilaginibacter mallensis</name>
    <dbReference type="NCBI Taxonomy" id="652787"/>
    <lineage>
        <taxon>Bacteria</taxon>
        <taxon>Pseudomonadati</taxon>
        <taxon>Bacteroidota</taxon>
        <taxon>Sphingobacteriia</taxon>
        <taxon>Sphingobacteriales</taxon>
        <taxon>Sphingobacteriaceae</taxon>
        <taxon>Mucilaginibacter</taxon>
    </lineage>
</organism>
<dbReference type="RefSeq" id="WP_091373084.1">
    <property type="nucleotide sequence ID" value="NZ_LT629740.1"/>
</dbReference>
<evidence type="ECO:0000259" key="2">
    <source>
        <dbReference type="PROSITE" id="PS51746"/>
    </source>
</evidence>
<keyword evidence="1" id="KW-0812">Transmembrane</keyword>
<dbReference type="EMBL" id="LT629740">
    <property type="protein sequence ID" value="SDT11485.1"/>
    <property type="molecule type" value="Genomic_DNA"/>
</dbReference>
<evidence type="ECO:0000256" key="1">
    <source>
        <dbReference type="SAM" id="Phobius"/>
    </source>
</evidence>
<keyword evidence="1" id="KW-1133">Transmembrane helix</keyword>
<dbReference type="Proteomes" id="UP000199679">
    <property type="component" value="Chromosome I"/>
</dbReference>
<name>A0A1H1XQJ2_MUCMA</name>
<dbReference type="InterPro" id="IPR036457">
    <property type="entry name" value="PPM-type-like_dom_sf"/>
</dbReference>
<dbReference type="STRING" id="652787.SAMN05216490_2519"/>
<feature type="transmembrane region" description="Helical" evidence="1">
    <location>
        <begin position="289"/>
        <end position="309"/>
    </location>
</feature>
<keyword evidence="1" id="KW-0472">Membrane</keyword>
<dbReference type="Gene3D" id="3.60.40.10">
    <property type="entry name" value="PPM-type phosphatase domain"/>
    <property type="match status" value="1"/>
</dbReference>
<evidence type="ECO:0000313" key="3">
    <source>
        <dbReference type="EMBL" id="SDT11485.1"/>
    </source>
</evidence>
<gene>
    <name evidence="3" type="ORF">SAMN05216490_2519</name>
</gene>
<dbReference type="AlphaFoldDB" id="A0A1H1XQJ2"/>
<protein>
    <submittedName>
        <fullName evidence="3">Serine/threonine protein phosphatase PrpC</fullName>
    </submittedName>
</protein>
<sequence length="464" mass="50751">MNEQFFGLSDTGKQRENNEDLFIAQQIHGGKFILASVIDGVGGYAGGEIAAEQAKAAIIDCAGKPFNEAIPMLAECFYLANERVVAERKHSDKYQEMSCVATVALADISTNQFYYAHVGDTRLYLFRDGSLVKISHDQSFVGFLEESGRLSEQAAMEHPRRNEINKALGFESNLDQHADYIEIGQSPFLPGDLLLLCSDGLSDMLSSTEMISILSRSGSLKEKTRLLIDMANEKGGRDNVTVVLVQNDKTPQQYAANKVTESVAKPQPVVKQLEQPATGAPVHRKRNNIAAVIFAILALIFLATSIYLYRLPPVVKIIVPAKKILSQAEIKLQQIINNAKGQSIILTDTSFAGPIIINQPIRIDKDSLVLKAKGNIILQCDTGYNGPAIILSSKCRHIVLDSLSFSGFTTGVDVTGNVLSLKNVRFNNCKSAIRQSFTLADKKYFSGQLPVLSLKADSLPVKTK</sequence>
<dbReference type="GO" id="GO:0004722">
    <property type="term" value="F:protein serine/threonine phosphatase activity"/>
    <property type="evidence" value="ECO:0007669"/>
    <property type="project" value="InterPro"/>
</dbReference>
<evidence type="ECO:0000313" key="4">
    <source>
        <dbReference type="Proteomes" id="UP000199679"/>
    </source>
</evidence>
<dbReference type="Pfam" id="PF13672">
    <property type="entry name" value="PP2C_2"/>
    <property type="match status" value="1"/>
</dbReference>
<keyword evidence="4" id="KW-1185">Reference proteome</keyword>
<dbReference type="OrthoDB" id="9801841at2"/>
<dbReference type="SUPFAM" id="SSF81606">
    <property type="entry name" value="PP2C-like"/>
    <property type="match status" value="1"/>
</dbReference>
<dbReference type="CDD" id="cd00143">
    <property type="entry name" value="PP2Cc"/>
    <property type="match status" value="1"/>
</dbReference>
<dbReference type="PROSITE" id="PS51746">
    <property type="entry name" value="PPM_2"/>
    <property type="match status" value="1"/>
</dbReference>
<feature type="domain" description="PPM-type phosphatase" evidence="2">
    <location>
        <begin position="5"/>
        <end position="247"/>
    </location>
</feature>
<accession>A0A1H1XQJ2</accession>
<dbReference type="PANTHER" id="PTHR47992">
    <property type="entry name" value="PROTEIN PHOSPHATASE"/>
    <property type="match status" value="1"/>
</dbReference>
<proteinExistence type="predicted"/>
<dbReference type="SMART" id="SM00332">
    <property type="entry name" value="PP2Cc"/>
    <property type="match status" value="1"/>
</dbReference>
<dbReference type="SMART" id="SM00331">
    <property type="entry name" value="PP2C_SIG"/>
    <property type="match status" value="1"/>
</dbReference>